<organism evidence="1 2">
    <name type="scientific">Promicromonospora vindobonensis</name>
    <dbReference type="NCBI Taxonomy" id="195748"/>
    <lineage>
        <taxon>Bacteria</taxon>
        <taxon>Bacillati</taxon>
        <taxon>Actinomycetota</taxon>
        <taxon>Actinomycetes</taxon>
        <taxon>Micrococcales</taxon>
        <taxon>Promicromonosporaceae</taxon>
        <taxon>Promicromonospora</taxon>
    </lineage>
</organism>
<sequence length="42" mass="4670">MARDAETDKILADRGWIVLRFWEHEDSSVAADKVRAAVGRAG</sequence>
<dbReference type="Proteomes" id="UP001597479">
    <property type="component" value="Unassembled WGS sequence"/>
</dbReference>
<name>A0ABW5VSE6_9MICO</name>
<dbReference type="RefSeq" id="WP_377180751.1">
    <property type="nucleotide sequence ID" value="NZ_JBHUOG010000001.1"/>
</dbReference>
<gene>
    <name evidence="1" type="ORF">ACFS27_05040</name>
</gene>
<dbReference type="InterPro" id="IPR011335">
    <property type="entry name" value="Restrct_endonuc-II-like"/>
</dbReference>
<keyword evidence="2" id="KW-1185">Reference proteome</keyword>
<comment type="caution">
    <text evidence="1">The sequence shown here is derived from an EMBL/GenBank/DDBJ whole genome shotgun (WGS) entry which is preliminary data.</text>
</comment>
<accession>A0ABW5VSE6</accession>
<evidence type="ECO:0000313" key="2">
    <source>
        <dbReference type="Proteomes" id="UP001597479"/>
    </source>
</evidence>
<evidence type="ECO:0000313" key="1">
    <source>
        <dbReference type="EMBL" id="MFD2792911.1"/>
    </source>
</evidence>
<proteinExistence type="predicted"/>
<dbReference type="Gene3D" id="3.40.960.10">
    <property type="entry name" value="VSR Endonuclease"/>
    <property type="match status" value="1"/>
</dbReference>
<protein>
    <recommendedName>
        <fullName evidence="3">DUF559 domain-containing protein</fullName>
    </recommendedName>
</protein>
<reference evidence="2" key="1">
    <citation type="journal article" date="2019" name="Int. J. Syst. Evol. Microbiol.">
        <title>The Global Catalogue of Microorganisms (GCM) 10K type strain sequencing project: providing services to taxonomists for standard genome sequencing and annotation.</title>
        <authorList>
            <consortium name="The Broad Institute Genomics Platform"/>
            <consortium name="The Broad Institute Genome Sequencing Center for Infectious Disease"/>
            <person name="Wu L."/>
            <person name="Ma J."/>
        </authorList>
    </citation>
    <scope>NUCLEOTIDE SEQUENCE [LARGE SCALE GENOMIC DNA]</scope>
    <source>
        <strain evidence="2">CCM 7044</strain>
    </source>
</reference>
<evidence type="ECO:0008006" key="3">
    <source>
        <dbReference type="Google" id="ProtNLM"/>
    </source>
</evidence>
<dbReference type="EMBL" id="JBHUOG010000001">
    <property type="protein sequence ID" value="MFD2792911.1"/>
    <property type="molecule type" value="Genomic_DNA"/>
</dbReference>
<dbReference type="SUPFAM" id="SSF52980">
    <property type="entry name" value="Restriction endonuclease-like"/>
    <property type="match status" value="1"/>
</dbReference>